<evidence type="ECO:0000256" key="1">
    <source>
        <dbReference type="ARBA" id="ARBA00004442"/>
    </source>
</evidence>
<sequence length="450" mass="50763">MKIRKAIGLMVGLLLVGNALKAQDTLKLNFGEAIQLALKKNVEYNTKLNNQETQEAFRKRAFYSNFPAIGVGLNSRRVTGQQTQQVDDGFVVDNFTNYSTSASVDASMPIFNMFRRINTYKAEKLREEAGVRDLDRSEQDVVFQVANQYLQVLLSQELLKIADENLENQQELLRQIEGYVDVGLRTLSDQYNQQSEVARLEAVRYDAEIQLMNDVFTLAETLQMEKGEVPDVQPIQQSLSAVSYGNQRLDQLLDVAMSQHPGIKREELLYSAFGKEAKAANAGFYPSIDAYYGYSSFSTSIVDRTFNDQFFEFNPSSVIGISLNIPVFSNFNNKASLTRSKMAVKNQQIVQEALVKKVYQQVRLAHANYQAALKKTETTKVQLNAAEEAALVIGERFKLGLNNFVDLATANRQLVQAQSDMAQARYTQYFQDILLMYAVGVLETGNLRKM</sequence>
<dbReference type="InterPro" id="IPR051906">
    <property type="entry name" value="TolC-like"/>
</dbReference>
<comment type="similarity">
    <text evidence="2">Belongs to the outer membrane factor (OMF) (TC 1.B.17) family.</text>
</comment>
<proteinExistence type="inferred from homology"/>
<keyword evidence="8" id="KW-0732">Signal</keyword>
<evidence type="ECO:0000256" key="2">
    <source>
        <dbReference type="ARBA" id="ARBA00007613"/>
    </source>
</evidence>
<feature type="chain" id="PRO_5047445878" evidence="8">
    <location>
        <begin position="22"/>
        <end position="450"/>
    </location>
</feature>
<keyword evidence="3" id="KW-0813">Transport</keyword>
<keyword evidence="7" id="KW-0998">Cell outer membrane</keyword>
<keyword evidence="4" id="KW-1134">Transmembrane beta strand</keyword>
<reference evidence="9 10" key="1">
    <citation type="submission" date="2020-09" db="EMBL/GenBank/DDBJ databases">
        <title>Echinicola sp. CAU 1574 isolated from sand of Sido Beach.</title>
        <authorList>
            <person name="Kim W."/>
        </authorList>
    </citation>
    <scope>NUCLEOTIDE SEQUENCE [LARGE SCALE GENOMIC DNA]</scope>
    <source>
        <strain evidence="9 10">CAU 1574</strain>
    </source>
</reference>
<accession>A0ABR9AQ45</accession>
<name>A0ABR9AQ45_9BACT</name>
<evidence type="ECO:0000313" key="10">
    <source>
        <dbReference type="Proteomes" id="UP000647133"/>
    </source>
</evidence>
<comment type="caution">
    <text evidence="9">The sequence shown here is derived from an EMBL/GenBank/DDBJ whole genome shotgun (WGS) entry which is preliminary data.</text>
</comment>
<dbReference type="Gene3D" id="1.20.1600.10">
    <property type="entry name" value="Outer membrane efflux proteins (OEP)"/>
    <property type="match status" value="1"/>
</dbReference>
<protein>
    <submittedName>
        <fullName evidence="9">TolC family protein</fullName>
    </submittedName>
</protein>
<evidence type="ECO:0000256" key="5">
    <source>
        <dbReference type="ARBA" id="ARBA00022692"/>
    </source>
</evidence>
<evidence type="ECO:0000256" key="8">
    <source>
        <dbReference type="SAM" id="SignalP"/>
    </source>
</evidence>
<evidence type="ECO:0000256" key="4">
    <source>
        <dbReference type="ARBA" id="ARBA00022452"/>
    </source>
</evidence>
<evidence type="ECO:0000256" key="7">
    <source>
        <dbReference type="ARBA" id="ARBA00023237"/>
    </source>
</evidence>
<organism evidence="9 10">
    <name type="scientific">Echinicola arenosa</name>
    <dbReference type="NCBI Taxonomy" id="2774144"/>
    <lineage>
        <taxon>Bacteria</taxon>
        <taxon>Pseudomonadati</taxon>
        <taxon>Bacteroidota</taxon>
        <taxon>Cytophagia</taxon>
        <taxon>Cytophagales</taxon>
        <taxon>Cyclobacteriaceae</taxon>
        <taxon>Echinicola</taxon>
    </lineage>
</organism>
<dbReference type="RefSeq" id="WP_192011797.1">
    <property type="nucleotide sequence ID" value="NZ_JACYTQ010000009.1"/>
</dbReference>
<dbReference type="PANTHER" id="PTHR30026:SF20">
    <property type="entry name" value="OUTER MEMBRANE PROTEIN TOLC"/>
    <property type="match status" value="1"/>
</dbReference>
<dbReference type="InterPro" id="IPR003423">
    <property type="entry name" value="OMP_efflux"/>
</dbReference>
<gene>
    <name evidence="9" type="ORF">IFO69_19365</name>
</gene>
<comment type="subcellular location">
    <subcellularLocation>
        <location evidence="1">Cell outer membrane</location>
    </subcellularLocation>
</comment>
<keyword evidence="5" id="KW-0812">Transmembrane</keyword>
<evidence type="ECO:0000256" key="6">
    <source>
        <dbReference type="ARBA" id="ARBA00023136"/>
    </source>
</evidence>
<dbReference type="Pfam" id="PF02321">
    <property type="entry name" value="OEP"/>
    <property type="match status" value="2"/>
</dbReference>
<dbReference type="PANTHER" id="PTHR30026">
    <property type="entry name" value="OUTER MEMBRANE PROTEIN TOLC"/>
    <property type="match status" value="1"/>
</dbReference>
<feature type="signal peptide" evidence="8">
    <location>
        <begin position="1"/>
        <end position="21"/>
    </location>
</feature>
<dbReference type="SUPFAM" id="SSF56954">
    <property type="entry name" value="Outer membrane efflux proteins (OEP)"/>
    <property type="match status" value="1"/>
</dbReference>
<evidence type="ECO:0000313" key="9">
    <source>
        <dbReference type="EMBL" id="MBD8490921.1"/>
    </source>
</evidence>
<evidence type="ECO:0000256" key="3">
    <source>
        <dbReference type="ARBA" id="ARBA00022448"/>
    </source>
</evidence>
<keyword evidence="10" id="KW-1185">Reference proteome</keyword>
<dbReference type="EMBL" id="JACYTQ010000009">
    <property type="protein sequence ID" value="MBD8490921.1"/>
    <property type="molecule type" value="Genomic_DNA"/>
</dbReference>
<keyword evidence="6" id="KW-0472">Membrane</keyword>
<dbReference type="Proteomes" id="UP000647133">
    <property type="component" value="Unassembled WGS sequence"/>
</dbReference>